<dbReference type="EMBL" id="JANBPT010001453">
    <property type="protein sequence ID" value="KAJ1907659.1"/>
    <property type="molecule type" value="Genomic_DNA"/>
</dbReference>
<accession>A0A9W7ZM52</accession>
<evidence type="ECO:0000313" key="3">
    <source>
        <dbReference type="Proteomes" id="UP001150569"/>
    </source>
</evidence>
<comment type="caution">
    <text evidence="2">The sequence shown here is derived from an EMBL/GenBank/DDBJ whole genome shotgun (WGS) entry which is preliminary data.</text>
</comment>
<reference evidence="2" key="1">
    <citation type="submission" date="2022-07" db="EMBL/GenBank/DDBJ databases">
        <title>Phylogenomic reconstructions and comparative analyses of Kickxellomycotina fungi.</title>
        <authorList>
            <person name="Reynolds N.K."/>
            <person name="Stajich J.E."/>
            <person name="Barry K."/>
            <person name="Grigoriev I.V."/>
            <person name="Crous P."/>
            <person name="Smith M.E."/>
        </authorList>
    </citation>
    <scope>NUCLEOTIDE SEQUENCE</scope>
    <source>
        <strain evidence="2">RSA 861</strain>
    </source>
</reference>
<sequence>MADPSRPPAAVGPTPTPTYSRHGTPGTAISSLDHLASISALAAAAENQAYHGHRLRPAIGHNGAPLPYPVMPDAQVVIDQPVLQALTQLAVDDNVYGLCGYLGGRVLEDHMGPAAPVKDNTAPATSPAVPNGSSGTGPPTYQVHSFYPCQRPFPLVKSELSDDDARFRPDLEAARCRFESQRLTLVGCYRSHPTSPPDAVNMDFGATPTSPLVRFLHYHVSHGVHLVLHPGMQSAAHGIQHLHNRVTVYRIPPPASPQQSVRPQVHHLLDLAINPLPHVLPTTISQAAAATTTILRELRAAFDNRITSPAVSRNTNGYTGGGASWRHRHGSNHGHSHRRSLYPPTPASSAPVDPLYRLQTATQFETHLTDVLARSGGEYARWIGQEYAQVAAEKLSLKVQIGQRLARLHEAWLKTGPVSRRGTNSVGKSSLFDQQLRGAFEDFQTRRRASAGCRPATTETELEELEERVYWLDPLPIPSAAQVKHEPPTQFQTPAAKRPKFHPGSR</sequence>
<gene>
    <name evidence="2" type="ORF">IWQ60_011818</name>
</gene>
<evidence type="ECO:0000256" key="1">
    <source>
        <dbReference type="SAM" id="MobiDB-lite"/>
    </source>
</evidence>
<feature type="region of interest" description="Disordered" evidence="1">
    <location>
        <begin position="1"/>
        <end position="24"/>
    </location>
</feature>
<keyword evidence="3" id="KW-1185">Reference proteome</keyword>
<organism evidence="2 3">
    <name type="scientific">Tieghemiomyces parasiticus</name>
    <dbReference type="NCBI Taxonomy" id="78921"/>
    <lineage>
        <taxon>Eukaryota</taxon>
        <taxon>Fungi</taxon>
        <taxon>Fungi incertae sedis</taxon>
        <taxon>Zoopagomycota</taxon>
        <taxon>Kickxellomycotina</taxon>
        <taxon>Dimargaritomycetes</taxon>
        <taxon>Dimargaritales</taxon>
        <taxon>Dimargaritaceae</taxon>
        <taxon>Tieghemiomyces</taxon>
    </lineage>
</organism>
<proteinExistence type="predicted"/>
<name>A0A9W7ZM52_9FUNG</name>
<dbReference type="Proteomes" id="UP001150569">
    <property type="component" value="Unassembled WGS sequence"/>
</dbReference>
<dbReference type="AlphaFoldDB" id="A0A9W7ZM52"/>
<feature type="region of interest" description="Disordered" evidence="1">
    <location>
        <begin position="113"/>
        <end position="137"/>
    </location>
</feature>
<feature type="compositionally biased region" description="Basic residues" evidence="1">
    <location>
        <begin position="497"/>
        <end position="506"/>
    </location>
</feature>
<protein>
    <submittedName>
        <fullName evidence="2">Uncharacterized protein</fullName>
    </submittedName>
</protein>
<feature type="region of interest" description="Disordered" evidence="1">
    <location>
        <begin position="309"/>
        <end position="350"/>
    </location>
</feature>
<evidence type="ECO:0000313" key="2">
    <source>
        <dbReference type="EMBL" id="KAJ1907659.1"/>
    </source>
</evidence>
<feature type="compositionally biased region" description="Basic residues" evidence="1">
    <location>
        <begin position="325"/>
        <end position="340"/>
    </location>
</feature>
<feature type="region of interest" description="Disordered" evidence="1">
    <location>
        <begin position="480"/>
        <end position="506"/>
    </location>
</feature>